<name>A0A8W8IG67_MAGGI</name>
<protein>
    <submittedName>
        <fullName evidence="1">Uncharacterized protein</fullName>
    </submittedName>
</protein>
<evidence type="ECO:0000313" key="1">
    <source>
        <dbReference type="EnsemblMetazoa" id="G13831.1:cds"/>
    </source>
</evidence>
<dbReference type="Proteomes" id="UP000005408">
    <property type="component" value="Unassembled WGS sequence"/>
</dbReference>
<sequence>MELDVTSPFSLEPSKSTVASLLDVYKTLTLISSYLDLMKKDEDQYSYGELSNFIQEANQTLYHVRFDLHTILRVEAKCMEIGNINRFRTSNNQYRFYQDFVILKESIAYADHIRSQLNAPTYCLTCLSLLLIVMNISGTEK</sequence>
<proteinExistence type="predicted"/>
<keyword evidence="2" id="KW-1185">Reference proteome</keyword>
<evidence type="ECO:0000313" key="2">
    <source>
        <dbReference type="Proteomes" id="UP000005408"/>
    </source>
</evidence>
<reference evidence="1" key="1">
    <citation type="submission" date="2022-08" db="UniProtKB">
        <authorList>
            <consortium name="EnsemblMetazoa"/>
        </authorList>
    </citation>
    <scope>IDENTIFICATION</scope>
    <source>
        <strain evidence="1">05x7-T-G4-1.051#20</strain>
    </source>
</reference>
<accession>A0A8W8IG67</accession>
<organism evidence="1 2">
    <name type="scientific">Magallana gigas</name>
    <name type="common">Pacific oyster</name>
    <name type="synonym">Crassostrea gigas</name>
    <dbReference type="NCBI Taxonomy" id="29159"/>
    <lineage>
        <taxon>Eukaryota</taxon>
        <taxon>Metazoa</taxon>
        <taxon>Spiralia</taxon>
        <taxon>Lophotrochozoa</taxon>
        <taxon>Mollusca</taxon>
        <taxon>Bivalvia</taxon>
        <taxon>Autobranchia</taxon>
        <taxon>Pteriomorphia</taxon>
        <taxon>Ostreida</taxon>
        <taxon>Ostreoidea</taxon>
        <taxon>Ostreidae</taxon>
        <taxon>Magallana</taxon>
    </lineage>
</organism>
<dbReference type="EnsemblMetazoa" id="G13831.1">
    <property type="protein sequence ID" value="G13831.1:cds"/>
    <property type="gene ID" value="G13831"/>
</dbReference>
<dbReference type="AlphaFoldDB" id="A0A8W8IG67"/>